<keyword evidence="15" id="KW-1185">Reference proteome</keyword>
<organism evidence="14 15">
    <name type="scientific">Alienimonas californiensis</name>
    <dbReference type="NCBI Taxonomy" id="2527989"/>
    <lineage>
        <taxon>Bacteria</taxon>
        <taxon>Pseudomonadati</taxon>
        <taxon>Planctomycetota</taxon>
        <taxon>Planctomycetia</taxon>
        <taxon>Planctomycetales</taxon>
        <taxon>Planctomycetaceae</taxon>
        <taxon>Alienimonas</taxon>
    </lineage>
</organism>
<name>A0A517PDT2_9PLAN</name>
<dbReference type="InterPro" id="IPR000866">
    <property type="entry name" value="AhpC/TSA"/>
</dbReference>
<dbReference type="Gene3D" id="3.40.30.10">
    <property type="entry name" value="Glutaredoxin"/>
    <property type="match status" value="1"/>
</dbReference>
<dbReference type="NCBIfam" id="NF006960">
    <property type="entry name" value="PRK09437.1"/>
    <property type="match status" value="1"/>
</dbReference>
<comment type="subunit">
    <text evidence="2">Monomer.</text>
</comment>
<keyword evidence="6 14" id="KW-0560">Oxidoreductase</keyword>
<dbReference type="OrthoDB" id="9812811at2"/>
<evidence type="ECO:0000256" key="8">
    <source>
        <dbReference type="ARBA" id="ARBA00023284"/>
    </source>
</evidence>
<protein>
    <recommendedName>
        <fullName evidence="3">thioredoxin-dependent peroxiredoxin</fullName>
        <ecNumber evidence="3">1.11.1.24</ecNumber>
    </recommendedName>
    <alternativeName>
        <fullName evidence="9">Thioredoxin peroxidase</fullName>
    </alternativeName>
    <alternativeName>
        <fullName evidence="11">Thioredoxin-dependent peroxiredoxin Bcp</fullName>
    </alternativeName>
</protein>
<dbReference type="GO" id="GO:0005737">
    <property type="term" value="C:cytoplasm"/>
    <property type="evidence" value="ECO:0007669"/>
    <property type="project" value="TreeGrafter"/>
</dbReference>
<evidence type="ECO:0000256" key="2">
    <source>
        <dbReference type="ARBA" id="ARBA00011245"/>
    </source>
</evidence>
<dbReference type="GO" id="GO:0045454">
    <property type="term" value="P:cell redox homeostasis"/>
    <property type="evidence" value="ECO:0007669"/>
    <property type="project" value="TreeGrafter"/>
</dbReference>
<feature type="domain" description="Thioredoxin" evidence="13">
    <location>
        <begin position="13"/>
        <end position="168"/>
    </location>
</feature>
<dbReference type="PANTHER" id="PTHR42801:SF4">
    <property type="entry name" value="AHPC_TSA FAMILY PROTEIN"/>
    <property type="match status" value="1"/>
</dbReference>
<dbReference type="GO" id="GO:0008379">
    <property type="term" value="F:thioredoxin peroxidase activity"/>
    <property type="evidence" value="ECO:0007669"/>
    <property type="project" value="TreeGrafter"/>
</dbReference>
<evidence type="ECO:0000256" key="11">
    <source>
        <dbReference type="ARBA" id="ARBA00042639"/>
    </source>
</evidence>
<dbReference type="CDD" id="cd03017">
    <property type="entry name" value="PRX_BCP"/>
    <property type="match status" value="1"/>
</dbReference>
<dbReference type="Pfam" id="PF00578">
    <property type="entry name" value="AhpC-TSA"/>
    <property type="match status" value="1"/>
</dbReference>
<sequence length="169" mass="17736">MPDETAPAPVAPPAVGDAAPDATLVATPGNEPLTLSEVWADGPVVLYFYPKDATPGCTTEACDFRDRDAALAEARATVLGVSPDPPASHEKFIAKQELPFRLLSDEDKAVATAYGVWVEKSMYGRKYMGVQRATFLIAEGGTIAAAWPKVKVKGHADAVLAALADLPSA</sequence>
<keyword evidence="4 14" id="KW-0575">Peroxidase</keyword>
<gene>
    <name evidence="14" type="primary">bcp_2</name>
    <name evidence="14" type="ORF">CA12_36170</name>
</gene>
<reference evidence="14 15" key="1">
    <citation type="submission" date="2019-02" db="EMBL/GenBank/DDBJ databases">
        <title>Deep-cultivation of Planctomycetes and their phenomic and genomic characterization uncovers novel biology.</title>
        <authorList>
            <person name="Wiegand S."/>
            <person name="Jogler M."/>
            <person name="Boedeker C."/>
            <person name="Pinto D."/>
            <person name="Vollmers J."/>
            <person name="Rivas-Marin E."/>
            <person name="Kohn T."/>
            <person name="Peeters S.H."/>
            <person name="Heuer A."/>
            <person name="Rast P."/>
            <person name="Oberbeckmann S."/>
            <person name="Bunk B."/>
            <person name="Jeske O."/>
            <person name="Meyerdierks A."/>
            <person name="Storesund J.E."/>
            <person name="Kallscheuer N."/>
            <person name="Luecker S."/>
            <person name="Lage O.M."/>
            <person name="Pohl T."/>
            <person name="Merkel B.J."/>
            <person name="Hornburger P."/>
            <person name="Mueller R.-W."/>
            <person name="Bruemmer F."/>
            <person name="Labrenz M."/>
            <person name="Spormann A.M."/>
            <person name="Op den Camp H."/>
            <person name="Overmann J."/>
            <person name="Amann R."/>
            <person name="Jetten M.S.M."/>
            <person name="Mascher T."/>
            <person name="Medema M.H."/>
            <person name="Devos D.P."/>
            <person name="Kaster A.-K."/>
            <person name="Ovreas L."/>
            <person name="Rohde M."/>
            <person name="Galperin M.Y."/>
            <person name="Jogler C."/>
        </authorList>
    </citation>
    <scope>NUCLEOTIDE SEQUENCE [LARGE SCALE GENOMIC DNA]</scope>
    <source>
        <strain evidence="14 15">CA12</strain>
    </source>
</reference>
<evidence type="ECO:0000259" key="13">
    <source>
        <dbReference type="PROSITE" id="PS51352"/>
    </source>
</evidence>
<keyword evidence="7" id="KW-1015">Disulfide bond</keyword>
<dbReference type="EMBL" id="CP036265">
    <property type="protein sequence ID" value="QDT17491.1"/>
    <property type="molecule type" value="Genomic_DNA"/>
</dbReference>
<dbReference type="FunFam" id="3.40.30.10:FF:000007">
    <property type="entry name" value="Thioredoxin-dependent thiol peroxidase"/>
    <property type="match status" value="1"/>
</dbReference>
<dbReference type="PROSITE" id="PS51352">
    <property type="entry name" value="THIOREDOXIN_2"/>
    <property type="match status" value="1"/>
</dbReference>
<evidence type="ECO:0000313" key="15">
    <source>
        <dbReference type="Proteomes" id="UP000318741"/>
    </source>
</evidence>
<evidence type="ECO:0000256" key="9">
    <source>
        <dbReference type="ARBA" id="ARBA00032824"/>
    </source>
</evidence>
<dbReference type="AlphaFoldDB" id="A0A517PDT2"/>
<comment type="similarity">
    <text evidence="10">Belongs to the peroxiredoxin family. BCP/PrxQ subfamily.</text>
</comment>
<accession>A0A517PDT2</accession>
<evidence type="ECO:0000256" key="10">
    <source>
        <dbReference type="ARBA" id="ARBA00038489"/>
    </source>
</evidence>
<evidence type="ECO:0000256" key="3">
    <source>
        <dbReference type="ARBA" id="ARBA00013017"/>
    </source>
</evidence>
<dbReference type="Proteomes" id="UP000318741">
    <property type="component" value="Chromosome"/>
</dbReference>
<dbReference type="SUPFAM" id="SSF52833">
    <property type="entry name" value="Thioredoxin-like"/>
    <property type="match status" value="1"/>
</dbReference>
<dbReference type="RefSeq" id="WP_145360358.1">
    <property type="nucleotide sequence ID" value="NZ_CP036265.1"/>
</dbReference>
<keyword evidence="8" id="KW-0676">Redox-active center</keyword>
<evidence type="ECO:0000256" key="6">
    <source>
        <dbReference type="ARBA" id="ARBA00023002"/>
    </source>
</evidence>
<dbReference type="InterPro" id="IPR013766">
    <property type="entry name" value="Thioredoxin_domain"/>
</dbReference>
<dbReference type="KEGG" id="acaf:CA12_36170"/>
<comment type="catalytic activity">
    <reaction evidence="12">
        <text>a hydroperoxide + [thioredoxin]-dithiol = an alcohol + [thioredoxin]-disulfide + H2O</text>
        <dbReference type="Rhea" id="RHEA:62620"/>
        <dbReference type="Rhea" id="RHEA-COMP:10698"/>
        <dbReference type="Rhea" id="RHEA-COMP:10700"/>
        <dbReference type="ChEBI" id="CHEBI:15377"/>
        <dbReference type="ChEBI" id="CHEBI:29950"/>
        <dbReference type="ChEBI" id="CHEBI:30879"/>
        <dbReference type="ChEBI" id="CHEBI:35924"/>
        <dbReference type="ChEBI" id="CHEBI:50058"/>
        <dbReference type="EC" id="1.11.1.24"/>
    </reaction>
</comment>
<dbReference type="InterPro" id="IPR036249">
    <property type="entry name" value="Thioredoxin-like_sf"/>
</dbReference>
<comment type="function">
    <text evidence="1">Thiol-specific peroxidase that catalyzes the reduction of hydrogen peroxide and organic hydroperoxides to water and alcohols, respectively. Plays a role in cell protection against oxidative stress by detoxifying peroxides and as sensor of hydrogen peroxide-mediated signaling events.</text>
</comment>
<dbReference type="EC" id="1.11.1.24" evidence="3"/>
<dbReference type="InterPro" id="IPR050924">
    <property type="entry name" value="Peroxiredoxin_BCP/PrxQ"/>
</dbReference>
<evidence type="ECO:0000256" key="1">
    <source>
        <dbReference type="ARBA" id="ARBA00003330"/>
    </source>
</evidence>
<proteinExistence type="inferred from homology"/>
<evidence type="ECO:0000256" key="4">
    <source>
        <dbReference type="ARBA" id="ARBA00022559"/>
    </source>
</evidence>
<evidence type="ECO:0000313" key="14">
    <source>
        <dbReference type="EMBL" id="QDT17491.1"/>
    </source>
</evidence>
<dbReference type="PANTHER" id="PTHR42801">
    <property type="entry name" value="THIOREDOXIN-DEPENDENT PEROXIDE REDUCTASE"/>
    <property type="match status" value="1"/>
</dbReference>
<keyword evidence="5" id="KW-0049">Antioxidant</keyword>
<evidence type="ECO:0000256" key="5">
    <source>
        <dbReference type="ARBA" id="ARBA00022862"/>
    </source>
</evidence>
<evidence type="ECO:0000256" key="12">
    <source>
        <dbReference type="ARBA" id="ARBA00049091"/>
    </source>
</evidence>
<evidence type="ECO:0000256" key="7">
    <source>
        <dbReference type="ARBA" id="ARBA00023157"/>
    </source>
</evidence>
<dbReference type="GO" id="GO:0034599">
    <property type="term" value="P:cellular response to oxidative stress"/>
    <property type="evidence" value="ECO:0007669"/>
    <property type="project" value="TreeGrafter"/>
</dbReference>